<organism evidence="12 13">
    <name type="scientific">Thalictrum thalictroides</name>
    <name type="common">Rue-anemone</name>
    <name type="synonym">Anemone thalictroides</name>
    <dbReference type="NCBI Taxonomy" id="46969"/>
    <lineage>
        <taxon>Eukaryota</taxon>
        <taxon>Viridiplantae</taxon>
        <taxon>Streptophyta</taxon>
        <taxon>Embryophyta</taxon>
        <taxon>Tracheophyta</taxon>
        <taxon>Spermatophyta</taxon>
        <taxon>Magnoliopsida</taxon>
        <taxon>Ranunculales</taxon>
        <taxon>Ranunculaceae</taxon>
        <taxon>Thalictroideae</taxon>
        <taxon>Thalictrum</taxon>
    </lineage>
</organism>
<evidence type="ECO:0000256" key="6">
    <source>
        <dbReference type="ARBA" id="ARBA00022843"/>
    </source>
</evidence>
<evidence type="ECO:0000256" key="1">
    <source>
        <dbReference type="ARBA" id="ARBA00004123"/>
    </source>
</evidence>
<comment type="subcellular location">
    <subcellularLocation>
        <location evidence="2">Cytoplasm</location>
    </subcellularLocation>
    <subcellularLocation>
        <location evidence="1">Nucleus</location>
    </subcellularLocation>
</comment>
<evidence type="ECO:0000313" key="13">
    <source>
        <dbReference type="Proteomes" id="UP000554482"/>
    </source>
</evidence>
<gene>
    <name evidence="12" type="ORF">FRX31_028813</name>
</gene>
<evidence type="ECO:0000256" key="4">
    <source>
        <dbReference type="ARBA" id="ARBA00022499"/>
    </source>
</evidence>
<dbReference type="GO" id="GO:0006355">
    <property type="term" value="P:regulation of DNA-templated transcription"/>
    <property type="evidence" value="ECO:0007669"/>
    <property type="project" value="InterPro"/>
</dbReference>
<proteinExistence type="predicted"/>
<feature type="region of interest" description="Disordered" evidence="10">
    <location>
        <begin position="54"/>
        <end position="130"/>
    </location>
</feature>
<evidence type="ECO:0000256" key="8">
    <source>
        <dbReference type="ARBA" id="ARBA00023163"/>
    </source>
</evidence>
<dbReference type="PANTHER" id="PTHR31169">
    <property type="entry name" value="OS05G0300700 PROTEIN"/>
    <property type="match status" value="1"/>
</dbReference>
<evidence type="ECO:0000256" key="5">
    <source>
        <dbReference type="ARBA" id="ARBA00022553"/>
    </source>
</evidence>
<evidence type="ECO:0000256" key="2">
    <source>
        <dbReference type="ARBA" id="ARBA00004496"/>
    </source>
</evidence>
<comment type="caution">
    <text evidence="12">The sequence shown here is derived from an EMBL/GenBank/DDBJ whole genome shotgun (WGS) entry which is preliminary data.</text>
</comment>
<dbReference type="Pfam" id="PF10497">
    <property type="entry name" value="zf-4CXXC_R1"/>
    <property type="match status" value="1"/>
</dbReference>
<keyword evidence="9" id="KW-0539">Nucleus</keyword>
<dbReference type="PANTHER" id="PTHR31169:SF8">
    <property type="entry name" value="ZINC-FINGER DOMAIN OF MONOAMINE-OXIDASE A REPRESSOR R1 PROTEIN"/>
    <property type="match status" value="1"/>
</dbReference>
<feature type="compositionally biased region" description="Polar residues" evidence="10">
    <location>
        <begin position="54"/>
        <end position="69"/>
    </location>
</feature>
<dbReference type="GO" id="GO:0051301">
    <property type="term" value="P:cell division"/>
    <property type="evidence" value="ECO:0007669"/>
    <property type="project" value="UniProtKB-KW"/>
</dbReference>
<keyword evidence="6" id="KW-0832">Ubl conjugation</keyword>
<evidence type="ECO:0000313" key="12">
    <source>
        <dbReference type="EMBL" id="KAF5181604.1"/>
    </source>
</evidence>
<keyword evidence="7" id="KW-0805">Transcription regulation</keyword>
<feature type="compositionally biased region" description="Polar residues" evidence="10">
    <location>
        <begin position="1"/>
        <end position="22"/>
    </location>
</feature>
<dbReference type="AlphaFoldDB" id="A0A7J6V936"/>
<feature type="region of interest" description="Disordered" evidence="10">
    <location>
        <begin position="428"/>
        <end position="447"/>
    </location>
</feature>
<dbReference type="Proteomes" id="UP000554482">
    <property type="component" value="Unassembled WGS sequence"/>
</dbReference>
<keyword evidence="4" id="KW-1017">Isopeptide bond</keyword>
<evidence type="ECO:0000256" key="10">
    <source>
        <dbReference type="SAM" id="MobiDB-lite"/>
    </source>
</evidence>
<keyword evidence="5" id="KW-0597">Phosphoprotein</keyword>
<evidence type="ECO:0000259" key="11">
    <source>
        <dbReference type="Pfam" id="PF10497"/>
    </source>
</evidence>
<feature type="domain" description="Zinc-finger" evidence="11">
    <location>
        <begin position="137"/>
        <end position="235"/>
    </location>
</feature>
<feature type="compositionally biased region" description="Basic residues" evidence="10">
    <location>
        <begin position="71"/>
        <end position="82"/>
    </location>
</feature>
<dbReference type="InterPro" id="IPR040221">
    <property type="entry name" value="CDCA7/CDA7L"/>
</dbReference>
<dbReference type="GO" id="GO:0005634">
    <property type="term" value="C:nucleus"/>
    <property type="evidence" value="ECO:0007669"/>
    <property type="project" value="UniProtKB-SubCell"/>
</dbReference>
<dbReference type="InterPro" id="IPR018866">
    <property type="entry name" value="Znf-4CXXC_R1"/>
</dbReference>
<dbReference type="OrthoDB" id="298344at2759"/>
<feature type="region of interest" description="Disordered" evidence="10">
    <location>
        <begin position="1"/>
        <end position="36"/>
    </location>
</feature>
<accession>A0A7J6V936</accession>
<dbReference type="EMBL" id="JABWDY010035964">
    <property type="protein sequence ID" value="KAF5181604.1"/>
    <property type="molecule type" value="Genomic_DNA"/>
</dbReference>
<keyword evidence="3" id="KW-0963">Cytoplasm</keyword>
<keyword evidence="13" id="KW-1185">Reference proteome</keyword>
<evidence type="ECO:0000256" key="3">
    <source>
        <dbReference type="ARBA" id="ARBA00022490"/>
    </source>
</evidence>
<reference evidence="12 13" key="1">
    <citation type="submission" date="2020-06" db="EMBL/GenBank/DDBJ databases">
        <title>Transcriptomic and genomic resources for Thalictrum thalictroides and T. hernandezii: Facilitating candidate gene discovery in an emerging model plant lineage.</title>
        <authorList>
            <person name="Arias T."/>
            <person name="Riano-Pachon D.M."/>
            <person name="Di Stilio V.S."/>
        </authorList>
    </citation>
    <scope>NUCLEOTIDE SEQUENCE [LARGE SCALE GENOMIC DNA]</scope>
    <source>
        <strain evidence="13">cv. WT478/WT964</strain>
        <tissue evidence="12">Leaves</tissue>
    </source>
</reference>
<protein>
    <submittedName>
        <fullName evidence="12">Cell division cycle-associated 7-like protein</fullName>
    </submittedName>
</protein>
<dbReference type="GO" id="GO:0005737">
    <property type="term" value="C:cytoplasm"/>
    <property type="evidence" value="ECO:0007669"/>
    <property type="project" value="UniProtKB-SubCell"/>
</dbReference>
<name>A0A7J6V936_THATH</name>
<evidence type="ECO:0000256" key="9">
    <source>
        <dbReference type="ARBA" id="ARBA00023242"/>
    </source>
</evidence>
<keyword evidence="8" id="KW-0804">Transcription</keyword>
<sequence length="536" mass="60490">MALSPTPDSSSNPILSPQLENLNHNKKKKKYKKKEKRILVESQVENLTDLTQQQQNVSNELSLSSPQVLNQKKKRKYNKKAKKNLDESREKNLLHLVDSTQQQNQNVSPDSSSSSLHHPKKRNNCPGVRVRGGRIFDSENGKTCHQCRQKTRDLVADCKSQRDEKSCTIKFCHKCLRNRYGENAEEANHLADWKCPKCRGVCNCSFCMKKKGHQPTGILVHTAKAIGFGSVLELLAVSGPEKITALREKGSLKLSGEGKKKIKERKRKKLENSNIGDNVFERSNADGTILKKRIKKRHLEIDLNVAASEEDVVEKVDGCEKQLKININKWKRLARVHSGVNVLEGCQDNCVQSENNTEKPCTSSGISLNSTYKEELNIDEVDSGSRKKPKKFHIHKKVASDPIKTQKEIGYRKDPHIVIYDEMSTGRQDETYDENRPFPACDQNGGKDKLEDKQKAITKCKHKNESDVDSSLPQGINLTTVADIELPAEDVLHFLEFCNAFGEELLSKEVPHVLEPAPGVPLEMLASWCNFVHMIS</sequence>
<feature type="compositionally biased region" description="Basic and acidic residues" evidence="10">
    <location>
        <begin position="83"/>
        <end position="93"/>
    </location>
</feature>
<evidence type="ECO:0000256" key="7">
    <source>
        <dbReference type="ARBA" id="ARBA00023015"/>
    </source>
</evidence>
<feature type="compositionally biased region" description="Basic residues" evidence="10">
    <location>
        <begin position="24"/>
        <end position="36"/>
    </location>
</feature>
<feature type="compositionally biased region" description="Low complexity" evidence="10">
    <location>
        <begin position="101"/>
        <end position="115"/>
    </location>
</feature>
<keyword evidence="12" id="KW-0131">Cell cycle</keyword>
<keyword evidence="12" id="KW-0132">Cell division</keyword>